<protein>
    <submittedName>
        <fullName evidence="2">Uncharacterized protein</fullName>
    </submittedName>
</protein>
<sequence>MLLLISLLLALSRVILAVLQIKVTGSAEILFKLNDGHSTVTGRSRLFSKTITFVFDNNRWRGFGDPTIGTVNLLGTSNNGRDARYQVIFKTQLFDERALPRGDLGCCSGTMSYVFTLFAETRQMVEDMNYRYGAAQVKCDALIRQATCWTRQSGIHADTEIATADLTFVVIDRP</sequence>
<organism evidence="2 3">
    <name type="scientific">Mixia osmundae (strain CBS 9802 / IAM 14324 / JCM 22182 / KY 12970)</name>
    <dbReference type="NCBI Taxonomy" id="764103"/>
    <lineage>
        <taxon>Eukaryota</taxon>
        <taxon>Fungi</taxon>
        <taxon>Dikarya</taxon>
        <taxon>Basidiomycota</taxon>
        <taxon>Pucciniomycotina</taxon>
        <taxon>Mixiomycetes</taxon>
        <taxon>Mixiales</taxon>
        <taxon>Mixiaceae</taxon>
        <taxon>Mixia</taxon>
    </lineage>
</organism>
<proteinExistence type="predicted"/>
<feature type="chain" id="PRO_5009955636" evidence="1">
    <location>
        <begin position="18"/>
        <end position="174"/>
    </location>
</feature>
<evidence type="ECO:0000313" key="3">
    <source>
        <dbReference type="Proteomes" id="UP000009131"/>
    </source>
</evidence>
<dbReference type="HOGENOM" id="CLU_1540443_0_0_1"/>
<dbReference type="RefSeq" id="XP_014567176.1">
    <property type="nucleotide sequence ID" value="XM_014711690.1"/>
</dbReference>
<keyword evidence="1" id="KW-0732">Signal</keyword>
<dbReference type="InParanoid" id="G7E108"/>
<feature type="signal peptide" evidence="1">
    <location>
        <begin position="1"/>
        <end position="17"/>
    </location>
</feature>
<dbReference type="EMBL" id="BABT02000102">
    <property type="protein sequence ID" value="GAA96518.1"/>
    <property type="molecule type" value="Genomic_DNA"/>
</dbReference>
<dbReference type="Proteomes" id="UP000009131">
    <property type="component" value="Unassembled WGS sequence"/>
</dbReference>
<accession>G7E108</accession>
<name>G7E108_MIXOS</name>
<evidence type="ECO:0000313" key="2">
    <source>
        <dbReference type="EMBL" id="GAA96518.1"/>
    </source>
</evidence>
<dbReference type="AlphaFoldDB" id="G7E108"/>
<comment type="caution">
    <text evidence="2">The sequence shown here is derived from an EMBL/GenBank/DDBJ whole genome shotgun (WGS) entry which is preliminary data.</text>
</comment>
<gene>
    <name evidence="2" type="primary">Mo03186</name>
    <name evidence="2" type="ORF">E5Q_03186</name>
</gene>
<reference evidence="2 3" key="1">
    <citation type="journal article" date="2011" name="J. Gen. Appl. Microbiol.">
        <title>Draft genome sequencing of the enigmatic basidiomycete Mixia osmundae.</title>
        <authorList>
            <person name="Nishida H."/>
            <person name="Nagatsuka Y."/>
            <person name="Sugiyama J."/>
        </authorList>
    </citation>
    <scope>NUCLEOTIDE SEQUENCE [LARGE SCALE GENOMIC DNA]</scope>
    <source>
        <strain evidence="3">CBS 9802 / IAM 14324 / JCM 22182 / KY 12970</strain>
    </source>
</reference>
<evidence type="ECO:0000256" key="1">
    <source>
        <dbReference type="SAM" id="SignalP"/>
    </source>
</evidence>
<keyword evidence="3" id="KW-1185">Reference proteome</keyword>
<reference evidence="2 3" key="2">
    <citation type="journal article" date="2012" name="Open Biol.">
        <title>Characteristics of nucleosomes and linker DNA regions on the genome of the basidiomycete Mixia osmundae revealed by mono- and dinucleosome mapping.</title>
        <authorList>
            <person name="Nishida H."/>
            <person name="Kondo S."/>
            <person name="Matsumoto T."/>
            <person name="Suzuki Y."/>
            <person name="Yoshikawa H."/>
            <person name="Taylor T.D."/>
            <person name="Sugiyama J."/>
        </authorList>
    </citation>
    <scope>NUCLEOTIDE SEQUENCE [LARGE SCALE GENOMIC DNA]</scope>
    <source>
        <strain evidence="3">CBS 9802 / IAM 14324 / JCM 22182 / KY 12970</strain>
    </source>
</reference>